<keyword evidence="1" id="KW-0472">Membrane</keyword>
<keyword evidence="3" id="KW-1185">Reference proteome</keyword>
<keyword evidence="1" id="KW-0812">Transmembrane</keyword>
<protein>
    <submittedName>
        <fullName evidence="2">Uncharacterized protein</fullName>
    </submittedName>
</protein>
<dbReference type="Proteomes" id="UP000054359">
    <property type="component" value="Unassembled WGS sequence"/>
</dbReference>
<proteinExistence type="predicted"/>
<gene>
    <name evidence="2" type="ORF">X975_10587</name>
</gene>
<feature type="non-terminal residue" evidence="2">
    <location>
        <position position="85"/>
    </location>
</feature>
<dbReference type="AlphaFoldDB" id="A0A087TNN2"/>
<sequence length="85" mass="9845">MRWYPSSISLRTLKIILQLLSMEISLYWYGMRHLGGVLVHLLFCMGRSKPIIIVAYCQIIPILLSILYSLETGDFSKYQHLSSHS</sequence>
<feature type="transmembrane region" description="Helical" evidence="1">
    <location>
        <begin position="50"/>
        <end position="70"/>
    </location>
</feature>
<name>A0A087TNN2_STEMI</name>
<keyword evidence="1" id="KW-1133">Transmembrane helix</keyword>
<evidence type="ECO:0000256" key="1">
    <source>
        <dbReference type="SAM" id="Phobius"/>
    </source>
</evidence>
<feature type="transmembrane region" description="Helical" evidence="1">
    <location>
        <begin position="12"/>
        <end position="30"/>
    </location>
</feature>
<evidence type="ECO:0000313" key="3">
    <source>
        <dbReference type="Proteomes" id="UP000054359"/>
    </source>
</evidence>
<evidence type="ECO:0000313" key="2">
    <source>
        <dbReference type="EMBL" id="KFM66721.1"/>
    </source>
</evidence>
<dbReference type="EMBL" id="KK116068">
    <property type="protein sequence ID" value="KFM66721.1"/>
    <property type="molecule type" value="Genomic_DNA"/>
</dbReference>
<accession>A0A087TNN2</accession>
<organism evidence="2 3">
    <name type="scientific">Stegodyphus mimosarum</name>
    <name type="common">African social velvet spider</name>
    <dbReference type="NCBI Taxonomy" id="407821"/>
    <lineage>
        <taxon>Eukaryota</taxon>
        <taxon>Metazoa</taxon>
        <taxon>Ecdysozoa</taxon>
        <taxon>Arthropoda</taxon>
        <taxon>Chelicerata</taxon>
        <taxon>Arachnida</taxon>
        <taxon>Araneae</taxon>
        <taxon>Araneomorphae</taxon>
        <taxon>Entelegynae</taxon>
        <taxon>Eresoidea</taxon>
        <taxon>Eresidae</taxon>
        <taxon>Stegodyphus</taxon>
    </lineage>
</organism>
<reference evidence="2 3" key="1">
    <citation type="submission" date="2013-11" db="EMBL/GenBank/DDBJ databases">
        <title>Genome sequencing of Stegodyphus mimosarum.</title>
        <authorList>
            <person name="Bechsgaard J."/>
        </authorList>
    </citation>
    <scope>NUCLEOTIDE SEQUENCE [LARGE SCALE GENOMIC DNA]</scope>
</reference>